<keyword evidence="4" id="KW-0747">Spliceosome</keyword>
<evidence type="ECO:0000256" key="10">
    <source>
        <dbReference type="SAM" id="MobiDB-lite"/>
    </source>
</evidence>
<dbReference type="PROSITE" id="PS50082">
    <property type="entry name" value="WD_REPEATS_2"/>
    <property type="match status" value="4"/>
</dbReference>
<keyword evidence="7" id="KW-0539">Nucleus</keyword>
<dbReference type="Proteomes" id="UP000002866">
    <property type="component" value="Chromosome 1"/>
</dbReference>
<evidence type="ECO:0000313" key="12">
    <source>
        <dbReference type="Proteomes" id="UP000002866"/>
    </source>
</evidence>
<protein>
    <recommendedName>
        <fullName evidence="8">Pre-mRNA-processing factor 17</fullName>
    </recommendedName>
</protein>
<dbReference type="InterPro" id="IPR036322">
    <property type="entry name" value="WD40_repeat_dom_sf"/>
</dbReference>
<proteinExistence type="predicted"/>
<organism evidence="11 12">
    <name type="scientific">Henningerozyma blattae (strain ATCC 34711 / CBS 6284 / DSM 70876 / NBRC 10599 / NRRL Y-10934 / UCD 77-7)</name>
    <name type="common">Yeast</name>
    <name type="synonym">Tetrapisispora blattae</name>
    <dbReference type="NCBI Taxonomy" id="1071380"/>
    <lineage>
        <taxon>Eukaryota</taxon>
        <taxon>Fungi</taxon>
        <taxon>Dikarya</taxon>
        <taxon>Ascomycota</taxon>
        <taxon>Saccharomycotina</taxon>
        <taxon>Saccharomycetes</taxon>
        <taxon>Saccharomycetales</taxon>
        <taxon>Saccharomycetaceae</taxon>
        <taxon>Henningerozyma</taxon>
    </lineage>
</organism>
<keyword evidence="3" id="KW-0507">mRNA processing</keyword>
<dbReference type="InParanoid" id="I2GVM1"/>
<name>I2GVM1_HENB6</name>
<dbReference type="GeneID" id="14493357"/>
<dbReference type="GO" id="GO:0000348">
    <property type="term" value="P:mRNA branch site recognition"/>
    <property type="evidence" value="ECO:0007669"/>
    <property type="project" value="EnsemblFungi"/>
</dbReference>
<feature type="repeat" description="WD" evidence="9">
    <location>
        <begin position="281"/>
        <end position="313"/>
    </location>
</feature>
<dbReference type="GO" id="GO:0000974">
    <property type="term" value="C:Prp19 complex"/>
    <property type="evidence" value="ECO:0007669"/>
    <property type="project" value="EnsemblFungi"/>
</dbReference>
<dbReference type="AlphaFoldDB" id="I2GVM1"/>
<evidence type="ECO:0000256" key="3">
    <source>
        <dbReference type="ARBA" id="ARBA00022664"/>
    </source>
</evidence>
<dbReference type="STRING" id="1071380.I2GVM1"/>
<dbReference type="InterPro" id="IPR015943">
    <property type="entry name" value="WD40/YVTN_repeat-like_dom_sf"/>
</dbReference>
<feature type="compositionally biased region" description="Basic residues" evidence="10">
    <location>
        <begin position="38"/>
        <end position="61"/>
    </location>
</feature>
<dbReference type="GO" id="GO:0034399">
    <property type="term" value="C:nuclear periphery"/>
    <property type="evidence" value="ECO:0007669"/>
    <property type="project" value="EnsemblFungi"/>
</dbReference>
<dbReference type="KEGG" id="tbl:TBLA_0A03750"/>
<dbReference type="Pfam" id="PF00400">
    <property type="entry name" value="WD40"/>
    <property type="match status" value="4"/>
</dbReference>
<dbReference type="GO" id="GO:0045292">
    <property type="term" value="P:mRNA cis splicing, via spliceosome"/>
    <property type="evidence" value="ECO:0007669"/>
    <property type="project" value="EnsemblFungi"/>
</dbReference>
<evidence type="ECO:0000256" key="9">
    <source>
        <dbReference type="PROSITE-ProRule" id="PRU00221"/>
    </source>
</evidence>
<dbReference type="InterPro" id="IPR032847">
    <property type="entry name" value="PRPF17"/>
</dbReference>
<dbReference type="PROSITE" id="PS50294">
    <property type="entry name" value="WD_REPEATS_REGION"/>
    <property type="match status" value="3"/>
</dbReference>
<dbReference type="RefSeq" id="XP_004177692.1">
    <property type="nucleotide sequence ID" value="XM_004177644.1"/>
</dbReference>
<dbReference type="InterPro" id="IPR001680">
    <property type="entry name" value="WD40_rpt"/>
</dbReference>
<sequence>MPLVEGYSSSSESEHEDKNIITSEVHEACSNKLDSKLPKKTTKRTTRHSTTKLRKLKKKRNGSGPWASWSDENDSNSDSNLDLKDDNELELMDNEEFTSKIVETSNFYGQSTKDYQGRSFLYPPIDTDIDFQKPKLSFKCFIPKTIKYKFKGHENGTTALSFFPKSGHMFLSGGNDNTLRLWDVYHERKCLRDYLGHTRALKSFSFNDDGSKFLSSSYDQTVKMWDTETGKIITKLKLHSIPNDLTFRPLNPDEYIVGLSNSTIKHFDNRVSSKQGLVQTYDHHLSSILKLQYFPDGSKFISSSEDKTVKIWENQINVPIKHISDTSQYSMPFINIHPENNYFCTQSMDNAIYTFNMKPKYRRHPKKIFKGHSSAGYAIGLTFSPDGKYICSGDIHSNVFIWDWKTNKLLKKITIPGNKPITQISWHPQETSKVLCSGNKGTIYMLD</sequence>
<dbReference type="InterPro" id="IPR020472">
    <property type="entry name" value="WD40_PAC1"/>
</dbReference>
<keyword evidence="6" id="KW-0508">mRNA splicing</keyword>
<dbReference type="GO" id="GO:0071013">
    <property type="term" value="C:catalytic step 2 spliceosome"/>
    <property type="evidence" value="ECO:0007669"/>
    <property type="project" value="InterPro"/>
</dbReference>
<dbReference type="FunCoup" id="I2GVM1">
    <property type="interactions" value="920"/>
</dbReference>
<feature type="compositionally biased region" description="Basic and acidic residues" evidence="10">
    <location>
        <begin position="12"/>
        <end position="37"/>
    </location>
</feature>
<dbReference type="GO" id="GO:0000350">
    <property type="term" value="P:generation of catalytic spliceosome for second transesterification step"/>
    <property type="evidence" value="ECO:0007669"/>
    <property type="project" value="EnsemblFungi"/>
</dbReference>
<feature type="region of interest" description="Disordered" evidence="10">
    <location>
        <begin position="1"/>
        <end position="83"/>
    </location>
</feature>
<dbReference type="CDD" id="cd00200">
    <property type="entry name" value="WD40"/>
    <property type="match status" value="1"/>
</dbReference>
<keyword evidence="2 9" id="KW-0853">WD repeat</keyword>
<evidence type="ECO:0000256" key="7">
    <source>
        <dbReference type="ARBA" id="ARBA00023242"/>
    </source>
</evidence>
<gene>
    <name evidence="11" type="primary">TBLA0A03750</name>
    <name evidence="11" type="ORF">TBLA_0A03750</name>
</gene>
<dbReference type="eggNOG" id="KOG0282">
    <property type="taxonomic scope" value="Eukaryota"/>
</dbReference>
<feature type="repeat" description="WD" evidence="9">
    <location>
        <begin position="381"/>
        <end position="412"/>
    </location>
</feature>
<evidence type="ECO:0000313" key="11">
    <source>
        <dbReference type="EMBL" id="CCH58173.1"/>
    </source>
</evidence>
<dbReference type="PANTHER" id="PTHR43979">
    <property type="entry name" value="PRE-MRNA-PROCESSING FACTOR 17"/>
    <property type="match status" value="1"/>
</dbReference>
<dbReference type="GO" id="GO:0071014">
    <property type="term" value="C:post-mRNA release spliceosomal complex"/>
    <property type="evidence" value="ECO:0007669"/>
    <property type="project" value="EnsemblFungi"/>
</dbReference>
<comment type="subcellular location">
    <subcellularLocation>
        <location evidence="1">Nucleus</location>
    </subcellularLocation>
</comment>
<evidence type="ECO:0000256" key="2">
    <source>
        <dbReference type="ARBA" id="ARBA00022574"/>
    </source>
</evidence>
<dbReference type="PRINTS" id="PR00320">
    <property type="entry name" value="GPROTEINBRPT"/>
</dbReference>
<evidence type="ECO:0000256" key="8">
    <source>
        <dbReference type="ARBA" id="ARBA00068146"/>
    </source>
</evidence>
<dbReference type="GO" id="GO:0000389">
    <property type="term" value="P:mRNA 3'-splice site recognition"/>
    <property type="evidence" value="ECO:0007669"/>
    <property type="project" value="EnsemblFungi"/>
</dbReference>
<dbReference type="SMART" id="SM00320">
    <property type="entry name" value="WD40"/>
    <property type="match status" value="6"/>
</dbReference>
<evidence type="ECO:0000256" key="4">
    <source>
        <dbReference type="ARBA" id="ARBA00022728"/>
    </source>
</evidence>
<dbReference type="OMA" id="VQVYDHH"/>
<dbReference type="HOGENOM" id="CLU_022571_0_0_1"/>
<reference evidence="11 12" key="1">
    <citation type="journal article" date="2011" name="Proc. Natl. Acad. Sci. U.S.A.">
        <title>Evolutionary erosion of yeast sex chromosomes by mating-type switching accidents.</title>
        <authorList>
            <person name="Gordon J.L."/>
            <person name="Armisen D."/>
            <person name="Proux-Wera E."/>
            <person name="Oheigeartaigh S.S."/>
            <person name="Byrne K.P."/>
            <person name="Wolfe K.H."/>
        </authorList>
    </citation>
    <scope>NUCLEOTIDE SEQUENCE [LARGE SCALE GENOMIC DNA]</scope>
    <source>
        <strain evidence="12">ATCC 34711 / CBS 6284 / DSM 70876 / NBRC 10599 / NRRL Y-10934 / UCD 77-7</strain>
    </source>
</reference>
<dbReference type="FunFam" id="2.130.10.10:FF:000034">
    <property type="entry name" value="Pre-mRNA-processing factor 17, putative"/>
    <property type="match status" value="1"/>
</dbReference>
<dbReference type="OrthoDB" id="10257301at2759"/>
<dbReference type="PANTHER" id="PTHR43979:SF1">
    <property type="entry name" value="PRE-MRNA-PROCESSING FACTOR 17"/>
    <property type="match status" value="1"/>
</dbReference>
<accession>I2GVM1</accession>
<feature type="repeat" description="WD" evidence="9">
    <location>
        <begin position="150"/>
        <end position="184"/>
    </location>
</feature>
<evidence type="ECO:0000256" key="1">
    <source>
        <dbReference type="ARBA" id="ARBA00004123"/>
    </source>
</evidence>
<keyword evidence="12" id="KW-1185">Reference proteome</keyword>
<evidence type="ECO:0000256" key="6">
    <source>
        <dbReference type="ARBA" id="ARBA00023187"/>
    </source>
</evidence>
<feature type="repeat" description="WD" evidence="9">
    <location>
        <begin position="194"/>
        <end position="235"/>
    </location>
</feature>
<dbReference type="GO" id="GO:0000386">
    <property type="term" value="F:second spliceosomal transesterification activity"/>
    <property type="evidence" value="ECO:0007669"/>
    <property type="project" value="EnsemblFungi"/>
</dbReference>
<keyword evidence="5" id="KW-0677">Repeat</keyword>
<dbReference type="SUPFAM" id="SSF50978">
    <property type="entry name" value="WD40 repeat-like"/>
    <property type="match status" value="1"/>
</dbReference>
<dbReference type="GO" id="GO:0003729">
    <property type="term" value="F:mRNA binding"/>
    <property type="evidence" value="ECO:0007669"/>
    <property type="project" value="TreeGrafter"/>
</dbReference>
<evidence type="ECO:0000256" key="5">
    <source>
        <dbReference type="ARBA" id="ARBA00022737"/>
    </source>
</evidence>
<dbReference type="Gene3D" id="2.130.10.10">
    <property type="entry name" value="YVTN repeat-like/Quinoprotein amine dehydrogenase"/>
    <property type="match status" value="1"/>
</dbReference>
<dbReference type="EMBL" id="HE806316">
    <property type="protein sequence ID" value="CCH58173.1"/>
    <property type="molecule type" value="Genomic_DNA"/>
</dbReference>